<feature type="signal peptide" evidence="1">
    <location>
        <begin position="1"/>
        <end position="17"/>
    </location>
</feature>
<organism evidence="2 3">
    <name type="scientific">Prosthecobacter dejongeii</name>
    <dbReference type="NCBI Taxonomy" id="48465"/>
    <lineage>
        <taxon>Bacteria</taxon>
        <taxon>Pseudomonadati</taxon>
        <taxon>Verrucomicrobiota</taxon>
        <taxon>Verrucomicrobiia</taxon>
        <taxon>Verrucomicrobiales</taxon>
        <taxon>Verrucomicrobiaceae</taxon>
        <taxon>Prosthecobacter</taxon>
    </lineage>
</organism>
<gene>
    <name evidence="2" type="ORF">HNQ64_000032</name>
</gene>
<reference evidence="2 3" key="1">
    <citation type="submission" date="2020-08" db="EMBL/GenBank/DDBJ databases">
        <title>Genomic Encyclopedia of Type Strains, Phase IV (KMG-IV): sequencing the most valuable type-strain genomes for metagenomic binning, comparative biology and taxonomic classification.</title>
        <authorList>
            <person name="Goeker M."/>
        </authorList>
    </citation>
    <scope>NUCLEOTIDE SEQUENCE [LARGE SCALE GENOMIC DNA]</scope>
    <source>
        <strain evidence="2 3">DSM 12251</strain>
    </source>
</reference>
<dbReference type="Gene3D" id="2.120.10.10">
    <property type="match status" value="1"/>
</dbReference>
<dbReference type="EMBL" id="JACHIF010000001">
    <property type="protein sequence ID" value="MBB5035798.1"/>
    <property type="molecule type" value="Genomic_DNA"/>
</dbReference>
<accession>A0A7W7YGJ5</accession>
<dbReference type="CDD" id="cd15482">
    <property type="entry name" value="Sialidase_non-viral"/>
    <property type="match status" value="1"/>
</dbReference>
<feature type="chain" id="PRO_5031379343" description="BNR repeat-like domain-containing protein" evidence="1">
    <location>
        <begin position="18"/>
        <end position="389"/>
    </location>
</feature>
<name>A0A7W7YGJ5_9BACT</name>
<dbReference type="RefSeq" id="WP_221305293.1">
    <property type="nucleotide sequence ID" value="NZ_JACHIF010000001.1"/>
</dbReference>
<keyword evidence="3" id="KW-1185">Reference proteome</keyword>
<dbReference type="SUPFAM" id="SSF50939">
    <property type="entry name" value="Sialidases"/>
    <property type="match status" value="1"/>
</dbReference>
<evidence type="ECO:0008006" key="4">
    <source>
        <dbReference type="Google" id="ProtNLM"/>
    </source>
</evidence>
<dbReference type="InterPro" id="IPR036278">
    <property type="entry name" value="Sialidase_sf"/>
</dbReference>
<proteinExistence type="predicted"/>
<evidence type="ECO:0000313" key="2">
    <source>
        <dbReference type="EMBL" id="MBB5035798.1"/>
    </source>
</evidence>
<keyword evidence="1" id="KW-0732">Signal</keyword>
<dbReference type="Proteomes" id="UP000534294">
    <property type="component" value="Unassembled WGS sequence"/>
</dbReference>
<evidence type="ECO:0000313" key="3">
    <source>
        <dbReference type="Proteomes" id="UP000534294"/>
    </source>
</evidence>
<evidence type="ECO:0000256" key="1">
    <source>
        <dbReference type="SAM" id="SignalP"/>
    </source>
</evidence>
<comment type="caution">
    <text evidence="2">The sequence shown here is derived from an EMBL/GenBank/DDBJ whole genome shotgun (WGS) entry which is preliminary data.</text>
</comment>
<dbReference type="AlphaFoldDB" id="A0A7W7YGJ5"/>
<protein>
    <recommendedName>
        <fullName evidence="4">BNR repeat-like domain-containing protein</fullName>
    </recommendedName>
</protein>
<sequence length="389" mass="43790">MLRTLLFTLCFPVFASAALLPPGWDAKAAGDRVMAGLVNTTEARVKGAHDAEMVIVKDRAYIVAEANDVKGGESADWPFVYVTLAVVNVKTLKVEKSVCFAKSEQVFENVTLPVGACFVPRILQKDERTLRCYFASESPKQRQAQTWFLDYDLEKGAFESQLHKAKIKTAAGTFDMQPQYFHQDAAAQGFTRPAVDFGLYLFDSFKVFDGKTYVALNNYPGGQNALAVVNADLDTFEVLGHYNEPGDLKLTESAVNRLPDGTWLAICRQEGGTRNYTFSSSRDGRTWTKNEPRAWVPNGTSSKPTFDRLKGLYYLGWQEATQIQGVSRSVFNLDVSQDGVTWERKYRFETEKSFQYPVFREHEGRIYLSVTQGDTDVSRKERIMFGVLE</sequence>